<gene>
    <name evidence="1" type="ORF">ElyMa_005751300</name>
</gene>
<reference evidence="1 2" key="1">
    <citation type="journal article" date="2021" name="Elife">
        <title>Chloroplast acquisition without the gene transfer in kleptoplastic sea slugs, Plakobranchus ocellatus.</title>
        <authorList>
            <person name="Maeda T."/>
            <person name="Takahashi S."/>
            <person name="Yoshida T."/>
            <person name="Shimamura S."/>
            <person name="Takaki Y."/>
            <person name="Nagai Y."/>
            <person name="Toyoda A."/>
            <person name="Suzuki Y."/>
            <person name="Arimoto A."/>
            <person name="Ishii H."/>
            <person name="Satoh N."/>
            <person name="Nishiyama T."/>
            <person name="Hasebe M."/>
            <person name="Maruyama T."/>
            <person name="Minagawa J."/>
            <person name="Obokata J."/>
            <person name="Shigenobu S."/>
        </authorList>
    </citation>
    <scope>NUCLEOTIDE SEQUENCE [LARGE SCALE GENOMIC DNA]</scope>
</reference>
<dbReference type="Proteomes" id="UP000762676">
    <property type="component" value="Unassembled WGS sequence"/>
</dbReference>
<organism evidence="1 2">
    <name type="scientific">Elysia marginata</name>
    <dbReference type="NCBI Taxonomy" id="1093978"/>
    <lineage>
        <taxon>Eukaryota</taxon>
        <taxon>Metazoa</taxon>
        <taxon>Spiralia</taxon>
        <taxon>Lophotrochozoa</taxon>
        <taxon>Mollusca</taxon>
        <taxon>Gastropoda</taxon>
        <taxon>Heterobranchia</taxon>
        <taxon>Euthyneura</taxon>
        <taxon>Panpulmonata</taxon>
        <taxon>Sacoglossa</taxon>
        <taxon>Placobranchoidea</taxon>
        <taxon>Plakobranchidae</taxon>
        <taxon>Elysia</taxon>
    </lineage>
</organism>
<evidence type="ECO:0000313" key="1">
    <source>
        <dbReference type="EMBL" id="GFR74263.1"/>
    </source>
</evidence>
<comment type="caution">
    <text evidence="1">The sequence shown here is derived from an EMBL/GenBank/DDBJ whole genome shotgun (WGS) entry which is preliminary data.</text>
</comment>
<dbReference type="AlphaFoldDB" id="A0AAV4FLT0"/>
<keyword evidence="2" id="KW-1185">Reference proteome</keyword>
<proteinExistence type="predicted"/>
<accession>A0AAV4FLT0</accession>
<protein>
    <submittedName>
        <fullName evidence="1">Uncharacterized protein</fullName>
    </submittedName>
</protein>
<dbReference type="EMBL" id="BMAT01011510">
    <property type="protein sequence ID" value="GFR74263.1"/>
    <property type="molecule type" value="Genomic_DNA"/>
</dbReference>
<sequence>MSLLLFEFRKDRNIAVPALPALRSFSLHLMPLKGADQMKNNWAETWDPTLPSDLLYKSKRERQRSTVVDHVTILDISKARIAWSAVDFLEFFFYLALFLDSWFAEVASEGQP</sequence>
<name>A0AAV4FLT0_9GAST</name>
<evidence type="ECO:0000313" key="2">
    <source>
        <dbReference type="Proteomes" id="UP000762676"/>
    </source>
</evidence>